<dbReference type="Proteomes" id="UP000245657">
    <property type="component" value="Unassembled WGS sequence"/>
</dbReference>
<feature type="domain" description="Thiamine-phosphate synthase ThiN" evidence="1">
    <location>
        <begin position="17"/>
        <end position="186"/>
    </location>
</feature>
<protein>
    <submittedName>
        <fullName evidence="2">Phosphomethylpyrimidine kinase</fullName>
    </submittedName>
</protein>
<dbReference type="AlphaFoldDB" id="A0A2V2N316"/>
<proteinExistence type="predicted"/>
<comment type="caution">
    <text evidence="2">The sequence shown here is derived from an EMBL/GenBank/DDBJ whole genome shotgun (WGS) entry which is preliminary data.</text>
</comment>
<organism evidence="2 3">
    <name type="scientific">Methanospirillum lacunae</name>
    <dbReference type="NCBI Taxonomy" id="668570"/>
    <lineage>
        <taxon>Archaea</taxon>
        <taxon>Methanobacteriati</taxon>
        <taxon>Methanobacteriota</taxon>
        <taxon>Stenosarchaea group</taxon>
        <taxon>Methanomicrobia</taxon>
        <taxon>Methanomicrobiales</taxon>
        <taxon>Methanospirillaceae</taxon>
        <taxon>Methanospirillum</taxon>
    </lineage>
</organism>
<evidence type="ECO:0000313" key="2">
    <source>
        <dbReference type="EMBL" id="PWR70918.1"/>
    </source>
</evidence>
<dbReference type="GO" id="GO:0016301">
    <property type="term" value="F:kinase activity"/>
    <property type="evidence" value="ECO:0007669"/>
    <property type="project" value="UniProtKB-KW"/>
</dbReference>
<keyword evidence="3" id="KW-1185">Reference proteome</keyword>
<dbReference type="InterPro" id="IPR019293">
    <property type="entry name" value="ThiN"/>
</dbReference>
<sequence length="202" mass="22453">MFVADDLIELYGKFSLALEKIEQCREFVSFIPEVRTNMVYARQGAKTRADVLAVDGRITVVRNMPYAAGRPRLGASSHMARLIIELAKVDPSYRAGIDFMNNPAFAVWLKQYCAEKGWVFSVIDRSNEPEEVKEKECGSMPWKVAEAVRACGGVAPKIFYETGAVGKEPVTVLVGRDPIEVVDQIIEIAQRYTAESASQSEV</sequence>
<dbReference type="InterPro" id="IPR036409">
    <property type="entry name" value="Aldolase_II/adducin_N_sf"/>
</dbReference>
<dbReference type="EMBL" id="QGMY01000009">
    <property type="protein sequence ID" value="PWR70918.1"/>
    <property type="molecule type" value="Genomic_DNA"/>
</dbReference>
<evidence type="ECO:0000259" key="1">
    <source>
        <dbReference type="Pfam" id="PF10120"/>
    </source>
</evidence>
<dbReference type="Pfam" id="PF10120">
    <property type="entry name" value="ThiN"/>
    <property type="match status" value="1"/>
</dbReference>
<accession>A0A2V2N316</accession>
<evidence type="ECO:0000313" key="3">
    <source>
        <dbReference type="Proteomes" id="UP000245657"/>
    </source>
</evidence>
<dbReference type="PANTHER" id="PTHR40730">
    <property type="entry name" value="TRANSCRIPTIONAL REGULATOR PROTEIN-LIKE PROTEIN"/>
    <property type="match status" value="1"/>
</dbReference>
<name>A0A2V2N316_9EURY</name>
<keyword evidence="2" id="KW-0418">Kinase</keyword>
<dbReference type="Gene3D" id="3.40.225.10">
    <property type="entry name" value="Class II aldolase/adducin N-terminal domain"/>
    <property type="match status" value="1"/>
</dbReference>
<gene>
    <name evidence="2" type="ORF">DK846_13090</name>
</gene>
<reference evidence="2 3" key="1">
    <citation type="submission" date="2018-05" db="EMBL/GenBank/DDBJ databases">
        <title>Draft genome of Methanospirillum lacunae Ki8-1.</title>
        <authorList>
            <person name="Dueholm M.S."/>
            <person name="Nielsen P.H."/>
            <person name="Bakmann L.F."/>
            <person name="Otzen D.E."/>
        </authorList>
    </citation>
    <scope>NUCLEOTIDE SEQUENCE [LARGE SCALE GENOMIC DNA]</scope>
    <source>
        <strain evidence="2 3">Ki8-1</strain>
    </source>
</reference>
<dbReference type="PANTHER" id="PTHR40730:SF4">
    <property type="entry name" value="TRANSCRIPTIONAL REGULATOR"/>
    <property type="match status" value="1"/>
</dbReference>
<dbReference type="SUPFAM" id="SSF53639">
    <property type="entry name" value="AraD/HMP-PK domain-like"/>
    <property type="match status" value="1"/>
</dbReference>
<keyword evidence="2" id="KW-0808">Transferase</keyword>
<dbReference type="OrthoDB" id="26806at2157"/>